<reference evidence="1 2" key="1">
    <citation type="journal article" date="2018" name="Nat. Ecol. Evol.">
        <title>Pezizomycetes genomes reveal the molecular basis of ectomycorrhizal truffle lifestyle.</title>
        <authorList>
            <person name="Murat C."/>
            <person name="Payen T."/>
            <person name="Noel B."/>
            <person name="Kuo A."/>
            <person name="Morin E."/>
            <person name="Chen J."/>
            <person name="Kohler A."/>
            <person name="Krizsan K."/>
            <person name="Balestrini R."/>
            <person name="Da Silva C."/>
            <person name="Montanini B."/>
            <person name="Hainaut M."/>
            <person name="Levati E."/>
            <person name="Barry K.W."/>
            <person name="Belfiori B."/>
            <person name="Cichocki N."/>
            <person name="Clum A."/>
            <person name="Dockter R.B."/>
            <person name="Fauchery L."/>
            <person name="Guy J."/>
            <person name="Iotti M."/>
            <person name="Le Tacon F."/>
            <person name="Lindquist E.A."/>
            <person name="Lipzen A."/>
            <person name="Malagnac F."/>
            <person name="Mello A."/>
            <person name="Molinier V."/>
            <person name="Miyauchi S."/>
            <person name="Poulain J."/>
            <person name="Riccioni C."/>
            <person name="Rubini A."/>
            <person name="Sitrit Y."/>
            <person name="Splivallo R."/>
            <person name="Traeger S."/>
            <person name="Wang M."/>
            <person name="Zifcakova L."/>
            <person name="Wipf D."/>
            <person name="Zambonelli A."/>
            <person name="Paolocci F."/>
            <person name="Nowrousian M."/>
            <person name="Ottonello S."/>
            <person name="Baldrian P."/>
            <person name="Spatafora J.W."/>
            <person name="Henrissat B."/>
            <person name="Nagy L.G."/>
            <person name="Aury J.M."/>
            <person name="Wincker P."/>
            <person name="Grigoriev I.V."/>
            <person name="Bonfante P."/>
            <person name="Martin F.M."/>
        </authorList>
    </citation>
    <scope>NUCLEOTIDE SEQUENCE [LARGE SCALE GENOMIC DNA]</scope>
    <source>
        <strain evidence="1 2">120613-1</strain>
    </source>
</reference>
<dbReference type="EMBL" id="ML120381">
    <property type="protein sequence ID" value="RPB00276.1"/>
    <property type="molecule type" value="Genomic_DNA"/>
</dbReference>
<gene>
    <name evidence="1" type="ORF">L873DRAFT_1626549</name>
</gene>
<evidence type="ECO:0000313" key="1">
    <source>
        <dbReference type="EMBL" id="RPB00276.1"/>
    </source>
</evidence>
<protein>
    <submittedName>
        <fullName evidence="1">Uncharacterized protein</fullName>
    </submittedName>
</protein>
<dbReference type="AlphaFoldDB" id="A0A3N4JPQ7"/>
<feature type="non-terminal residue" evidence="1">
    <location>
        <position position="68"/>
    </location>
</feature>
<evidence type="ECO:0000313" key="2">
    <source>
        <dbReference type="Proteomes" id="UP000276215"/>
    </source>
</evidence>
<feature type="non-terminal residue" evidence="1">
    <location>
        <position position="1"/>
    </location>
</feature>
<sequence>LIWISDAERPSRASGLCHALAVERRSMDMGPEKVPVIQTLLGYVQGLLMFEKASSTVHLIHYSLQEYL</sequence>
<dbReference type="Proteomes" id="UP000276215">
    <property type="component" value="Unassembled WGS sequence"/>
</dbReference>
<name>A0A3N4JPQ7_9PEZI</name>
<accession>A0A3N4JPQ7</accession>
<keyword evidence="2" id="KW-1185">Reference proteome</keyword>
<organism evidence="1 2">
    <name type="scientific">Choiromyces venosus 120613-1</name>
    <dbReference type="NCBI Taxonomy" id="1336337"/>
    <lineage>
        <taxon>Eukaryota</taxon>
        <taxon>Fungi</taxon>
        <taxon>Dikarya</taxon>
        <taxon>Ascomycota</taxon>
        <taxon>Pezizomycotina</taxon>
        <taxon>Pezizomycetes</taxon>
        <taxon>Pezizales</taxon>
        <taxon>Tuberaceae</taxon>
        <taxon>Choiromyces</taxon>
    </lineage>
</organism>
<proteinExistence type="predicted"/>